<reference evidence="1" key="1">
    <citation type="submission" date="2022-05" db="EMBL/GenBank/DDBJ databases">
        <title>Schlegelella sp. nov., isolated from mangrove soil.</title>
        <authorList>
            <person name="Liu Y."/>
            <person name="Ge X."/>
            <person name="Liu W."/>
        </authorList>
    </citation>
    <scope>NUCLEOTIDE SEQUENCE</scope>
    <source>
        <strain evidence="1">S2-27</strain>
    </source>
</reference>
<sequence>MPAALQTLLAWVERPPQWGASLQAAAVMVAAHHEAACVSDALNAALMERPVELAGGDLRFVPQSALPDGEAYEAYIRRTACVPTRDNLHDLFNGLQWLSRPALKRRLNELQAHEIAQAGVGTKRGPLRDALTLFDENAALLQAPQALVEALRLRQWHRLFVTLRPLWREARLEVFGHALLEKLVQPYKSITAHVFVVSAEAPGDLRLEASCLVPKPFLPLPVLGVPGWWPQNEDPSFYDDTEVFRP</sequence>
<dbReference type="Proteomes" id="UP001165541">
    <property type="component" value="Unassembled WGS sequence"/>
</dbReference>
<dbReference type="InterPro" id="IPR021390">
    <property type="entry name" value="DUF3025"/>
</dbReference>
<evidence type="ECO:0000313" key="1">
    <source>
        <dbReference type="EMBL" id="MCM5678781.1"/>
    </source>
</evidence>
<comment type="caution">
    <text evidence="1">The sequence shown here is derived from an EMBL/GenBank/DDBJ whole genome shotgun (WGS) entry which is preliminary data.</text>
</comment>
<proteinExistence type="predicted"/>
<organism evidence="1 2">
    <name type="scientific">Caldimonas mangrovi</name>
    <dbReference type="NCBI Taxonomy" id="2944811"/>
    <lineage>
        <taxon>Bacteria</taxon>
        <taxon>Pseudomonadati</taxon>
        <taxon>Pseudomonadota</taxon>
        <taxon>Betaproteobacteria</taxon>
        <taxon>Burkholderiales</taxon>
        <taxon>Sphaerotilaceae</taxon>
        <taxon>Caldimonas</taxon>
    </lineage>
</organism>
<dbReference type="Pfam" id="PF11227">
    <property type="entry name" value="DUF3025"/>
    <property type="match status" value="2"/>
</dbReference>
<protein>
    <submittedName>
        <fullName evidence="1">DUF3025 domain-containing protein</fullName>
    </submittedName>
</protein>
<name>A0ABT0YKX4_9BURK</name>
<accession>A0ABT0YKX4</accession>
<keyword evidence="2" id="KW-1185">Reference proteome</keyword>
<dbReference type="EMBL" id="JAMKFE010000002">
    <property type="protein sequence ID" value="MCM5678781.1"/>
    <property type="molecule type" value="Genomic_DNA"/>
</dbReference>
<evidence type="ECO:0000313" key="2">
    <source>
        <dbReference type="Proteomes" id="UP001165541"/>
    </source>
</evidence>
<gene>
    <name evidence="1" type="ORF">M8A51_04445</name>
</gene>